<dbReference type="Proteomes" id="UP001221142">
    <property type="component" value="Unassembled WGS sequence"/>
</dbReference>
<evidence type="ECO:0000256" key="1">
    <source>
        <dbReference type="SAM" id="MobiDB-lite"/>
    </source>
</evidence>
<protein>
    <recommendedName>
        <fullName evidence="4">HIT-type domain-containing protein</fullName>
    </recommendedName>
</protein>
<evidence type="ECO:0000313" key="3">
    <source>
        <dbReference type="Proteomes" id="UP001221142"/>
    </source>
</evidence>
<proteinExistence type="predicted"/>
<organism evidence="2 3">
    <name type="scientific">Roridomyces roridus</name>
    <dbReference type="NCBI Taxonomy" id="1738132"/>
    <lineage>
        <taxon>Eukaryota</taxon>
        <taxon>Fungi</taxon>
        <taxon>Dikarya</taxon>
        <taxon>Basidiomycota</taxon>
        <taxon>Agaricomycotina</taxon>
        <taxon>Agaricomycetes</taxon>
        <taxon>Agaricomycetidae</taxon>
        <taxon>Agaricales</taxon>
        <taxon>Marasmiineae</taxon>
        <taxon>Mycenaceae</taxon>
        <taxon>Roridomyces</taxon>
    </lineage>
</organism>
<feature type="non-terminal residue" evidence="2">
    <location>
        <position position="1"/>
    </location>
</feature>
<keyword evidence="3" id="KW-1185">Reference proteome</keyword>
<dbReference type="EMBL" id="JARKIF010000014">
    <property type="protein sequence ID" value="KAJ7623578.1"/>
    <property type="molecule type" value="Genomic_DNA"/>
</dbReference>
<evidence type="ECO:0000313" key="2">
    <source>
        <dbReference type="EMBL" id="KAJ7623578.1"/>
    </source>
</evidence>
<comment type="caution">
    <text evidence="2">The sequence shown here is derived from an EMBL/GenBank/DDBJ whole genome shotgun (WGS) entry which is preliminary data.</text>
</comment>
<feature type="compositionally biased region" description="Low complexity" evidence="1">
    <location>
        <begin position="85"/>
        <end position="107"/>
    </location>
</feature>
<accession>A0AAD7BKT8</accession>
<evidence type="ECO:0008006" key="4">
    <source>
        <dbReference type="Google" id="ProtNLM"/>
    </source>
</evidence>
<sequence length="207" mass="22533">KPAHRRRRTLSTASISANNKIEIVLASTDAGARTEQHAAAGAFTLTGSAHTALLEFVPYGDPRRDHGKRYAHRRTQSSYAVVHWPTGSDSDSPPASPSSELSVPSISRTASDGDAAWRPHTGRRKRDKEKAKERPRPRSSTLLNEPTGIHPVLSKLESRSRVGTGRVVCAGCGQAGTNFPRCPRCGQMWCSRECRTGPTHQCGSRRT</sequence>
<dbReference type="AlphaFoldDB" id="A0AAD7BKT8"/>
<reference evidence="2" key="1">
    <citation type="submission" date="2023-03" db="EMBL/GenBank/DDBJ databases">
        <title>Massive genome expansion in bonnet fungi (Mycena s.s.) driven by repeated elements and novel gene families across ecological guilds.</title>
        <authorList>
            <consortium name="Lawrence Berkeley National Laboratory"/>
            <person name="Harder C.B."/>
            <person name="Miyauchi S."/>
            <person name="Viragh M."/>
            <person name="Kuo A."/>
            <person name="Thoen E."/>
            <person name="Andreopoulos B."/>
            <person name="Lu D."/>
            <person name="Skrede I."/>
            <person name="Drula E."/>
            <person name="Henrissat B."/>
            <person name="Morin E."/>
            <person name="Kohler A."/>
            <person name="Barry K."/>
            <person name="LaButti K."/>
            <person name="Morin E."/>
            <person name="Salamov A."/>
            <person name="Lipzen A."/>
            <person name="Mereny Z."/>
            <person name="Hegedus B."/>
            <person name="Baldrian P."/>
            <person name="Stursova M."/>
            <person name="Weitz H."/>
            <person name="Taylor A."/>
            <person name="Grigoriev I.V."/>
            <person name="Nagy L.G."/>
            <person name="Martin F."/>
            <person name="Kauserud H."/>
        </authorList>
    </citation>
    <scope>NUCLEOTIDE SEQUENCE</scope>
    <source>
        <strain evidence="2">9284</strain>
    </source>
</reference>
<gene>
    <name evidence="2" type="ORF">FB45DRAFT_752206</name>
</gene>
<name>A0AAD7BKT8_9AGAR</name>
<feature type="region of interest" description="Disordered" evidence="1">
    <location>
        <begin position="81"/>
        <end position="157"/>
    </location>
</feature>